<keyword evidence="9" id="KW-1185">Reference proteome</keyword>
<organism evidence="8 9">
    <name type="scientific">Albidiferax ferrireducens (strain ATCC BAA-621 / DSM 15236 / T118)</name>
    <name type="common">Rhodoferax ferrireducens</name>
    <dbReference type="NCBI Taxonomy" id="338969"/>
    <lineage>
        <taxon>Bacteria</taxon>
        <taxon>Pseudomonadati</taxon>
        <taxon>Pseudomonadota</taxon>
        <taxon>Betaproteobacteria</taxon>
        <taxon>Burkholderiales</taxon>
        <taxon>Comamonadaceae</taxon>
        <taxon>Rhodoferax</taxon>
    </lineage>
</organism>
<evidence type="ECO:0000313" key="9">
    <source>
        <dbReference type="Proteomes" id="UP000008332"/>
    </source>
</evidence>
<evidence type="ECO:0000313" key="8">
    <source>
        <dbReference type="EMBL" id="ABD69485.1"/>
    </source>
</evidence>
<feature type="transmembrane region" description="Helical" evidence="6">
    <location>
        <begin position="223"/>
        <end position="242"/>
    </location>
</feature>
<dbReference type="AlphaFoldDB" id="Q21XL8"/>
<feature type="transmembrane region" description="Helical" evidence="6">
    <location>
        <begin position="254"/>
        <end position="273"/>
    </location>
</feature>
<keyword evidence="3 6" id="KW-0812">Transmembrane</keyword>
<protein>
    <submittedName>
        <fullName evidence="8">Major facilitator superfamily MFS_1</fullName>
    </submittedName>
</protein>
<dbReference type="SUPFAM" id="SSF103473">
    <property type="entry name" value="MFS general substrate transporter"/>
    <property type="match status" value="1"/>
</dbReference>
<accession>Q21XL8</accession>
<dbReference type="Pfam" id="PF07690">
    <property type="entry name" value="MFS_1"/>
    <property type="match status" value="1"/>
</dbReference>
<feature type="transmembrane region" description="Helical" evidence="6">
    <location>
        <begin position="285"/>
        <end position="304"/>
    </location>
</feature>
<keyword evidence="4 6" id="KW-1133">Transmembrane helix</keyword>
<evidence type="ECO:0000256" key="5">
    <source>
        <dbReference type="ARBA" id="ARBA00023136"/>
    </source>
</evidence>
<dbReference type="InterPro" id="IPR011701">
    <property type="entry name" value="MFS"/>
</dbReference>
<dbReference type="HOGENOM" id="CLU_001265_62_0_4"/>
<keyword evidence="5 6" id="KW-0472">Membrane</keyword>
<dbReference type="PANTHER" id="PTHR43124:SF3">
    <property type="entry name" value="CHLORAMPHENICOL EFFLUX PUMP RV0191"/>
    <property type="match status" value="1"/>
</dbReference>
<dbReference type="EMBL" id="CP000267">
    <property type="protein sequence ID" value="ABD69485.1"/>
    <property type="molecule type" value="Genomic_DNA"/>
</dbReference>
<dbReference type="STRING" id="338969.Rfer_1756"/>
<evidence type="ECO:0000256" key="3">
    <source>
        <dbReference type="ARBA" id="ARBA00022692"/>
    </source>
</evidence>
<dbReference type="Proteomes" id="UP000008332">
    <property type="component" value="Chromosome"/>
</dbReference>
<feature type="transmembrane region" description="Helical" evidence="6">
    <location>
        <begin position="346"/>
        <end position="365"/>
    </location>
</feature>
<feature type="transmembrane region" description="Helical" evidence="6">
    <location>
        <begin position="377"/>
        <end position="398"/>
    </location>
</feature>
<feature type="transmembrane region" description="Helical" evidence="6">
    <location>
        <begin position="310"/>
        <end position="334"/>
    </location>
</feature>
<keyword evidence="2" id="KW-1003">Cell membrane</keyword>
<dbReference type="KEGG" id="rfr:Rfer_1756"/>
<reference evidence="9" key="1">
    <citation type="submission" date="2006-02" db="EMBL/GenBank/DDBJ databases">
        <title>Complete sequence of chromosome of Rhodoferax ferrireducens DSM 15236.</title>
        <authorList>
            <person name="Copeland A."/>
            <person name="Lucas S."/>
            <person name="Lapidus A."/>
            <person name="Barry K."/>
            <person name="Detter J.C."/>
            <person name="Glavina del Rio T."/>
            <person name="Hammon N."/>
            <person name="Israni S."/>
            <person name="Pitluck S."/>
            <person name="Brettin T."/>
            <person name="Bruce D."/>
            <person name="Han C."/>
            <person name="Tapia R."/>
            <person name="Gilna P."/>
            <person name="Kiss H."/>
            <person name="Schmutz J."/>
            <person name="Larimer F."/>
            <person name="Land M."/>
            <person name="Kyrpides N."/>
            <person name="Ivanova N."/>
            <person name="Richardson P."/>
        </authorList>
    </citation>
    <scope>NUCLEOTIDE SEQUENCE [LARGE SCALE GENOMIC DNA]</scope>
    <source>
        <strain evidence="9">ATCC BAA-621 / DSM 15236 / T118</strain>
    </source>
</reference>
<feature type="transmembrane region" description="Helical" evidence="6">
    <location>
        <begin position="83"/>
        <end position="103"/>
    </location>
</feature>
<dbReference type="GO" id="GO:0005886">
    <property type="term" value="C:plasma membrane"/>
    <property type="evidence" value="ECO:0007669"/>
    <property type="project" value="UniProtKB-SubCell"/>
</dbReference>
<sequence length="407" mass="43067">MAAMNHPPHLWFRLVPAYALGYFLSYGLRSVNAVIAPELMHELDMTATGLGLLTSAYLLAFGLFQLPLGLLLDRFGPRRVEAALLLVAASGCTLFGLGTTIGVLALARALIGLGVSACLMASFKAFSQWFPVERLPSLTATIMVAGGLGALSASVPVEAALPLLGWRGVFFLCAGLLVLTAGFLLTVPDHAAGTRREPFVQQLRSLRAIFCDRTFWRFAPQGCLVSGGFMAIQGLWAMPWLMEVSGVTRTDAAGVLFLLALAMLAGFLFVATCSGRLARRGIAPMTLLSVGMGLALLTELAIILDLARPAWLWPLLGVSFSLSNIAYSQLSAAFPVALAGRVNTALNLLVFVGAFGLQWGIGAAVDGFAGGMSRAAAFRLTFAALLLVQGLAFAWFLLPVKRVHAAP</sequence>
<name>Q21XL8_ALBFT</name>
<dbReference type="PANTHER" id="PTHR43124">
    <property type="entry name" value="PURINE EFFLUX PUMP PBUE"/>
    <property type="match status" value="1"/>
</dbReference>
<evidence type="ECO:0000256" key="1">
    <source>
        <dbReference type="ARBA" id="ARBA00004651"/>
    </source>
</evidence>
<dbReference type="eggNOG" id="COG2814">
    <property type="taxonomic scope" value="Bacteria"/>
</dbReference>
<feature type="transmembrane region" description="Helical" evidence="6">
    <location>
        <begin position="109"/>
        <end position="126"/>
    </location>
</feature>
<dbReference type="InterPro" id="IPR036259">
    <property type="entry name" value="MFS_trans_sf"/>
</dbReference>
<evidence type="ECO:0000259" key="7">
    <source>
        <dbReference type="PROSITE" id="PS50850"/>
    </source>
</evidence>
<feature type="domain" description="Major facilitator superfamily (MFS) profile" evidence="7">
    <location>
        <begin position="14"/>
        <end position="402"/>
    </location>
</feature>
<dbReference type="Gene3D" id="1.20.1250.20">
    <property type="entry name" value="MFS general substrate transporter like domains"/>
    <property type="match status" value="1"/>
</dbReference>
<dbReference type="InterPro" id="IPR020846">
    <property type="entry name" value="MFS_dom"/>
</dbReference>
<evidence type="ECO:0000256" key="2">
    <source>
        <dbReference type="ARBA" id="ARBA00022475"/>
    </source>
</evidence>
<dbReference type="InterPro" id="IPR050189">
    <property type="entry name" value="MFS_Efflux_Transporters"/>
</dbReference>
<feature type="transmembrane region" description="Helical" evidence="6">
    <location>
        <begin position="49"/>
        <end position="71"/>
    </location>
</feature>
<gene>
    <name evidence="8" type="ordered locus">Rfer_1756</name>
</gene>
<evidence type="ECO:0000256" key="6">
    <source>
        <dbReference type="SAM" id="Phobius"/>
    </source>
</evidence>
<comment type="subcellular location">
    <subcellularLocation>
        <location evidence="1">Cell membrane</location>
        <topology evidence="1">Multi-pass membrane protein</topology>
    </subcellularLocation>
</comment>
<dbReference type="GO" id="GO:0022857">
    <property type="term" value="F:transmembrane transporter activity"/>
    <property type="evidence" value="ECO:0007669"/>
    <property type="project" value="InterPro"/>
</dbReference>
<dbReference type="PROSITE" id="PS50850">
    <property type="entry name" value="MFS"/>
    <property type="match status" value="1"/>
</dbReference>
<evidence type="ECO:0000256" key="4">
    <source>
        <dbReference type="ARBA" id="ARBA00022989"/>
    </source>
</evidence>
<proteinExistence type="predicted"/>
<feature type="transmembrane region" description="Helical" evidence="6">
    <location>
        <begin position="169"/>
        <end position="187"/>
    </location>
</feature>